<reference evidence="2" key="2">
    <citation type="submission" date="2015-01" db="EMBL/GenBank/DDBJ databases">
        <title>Evolutionary Origins and Diversification of the Mycorrhizal Mutualists.</title>
        <authorList>
            <consortium name="DOE Joint Genome Institute"/>
            <consortium name="Mycorrhizal Genomics Consortium"/>
            <person name="Kohler A."/>
            <person name="Kuo A."/>
            <person name="Nagy L.G."/>
            <person name="Floudas D."/>
            <person name="Copeland A."/>
            <person name="Barry K.W."/>
            <person name="Cichocki N."/>
            <person name="Veneault-Fourrey C."/>
            <person name="LaButti K."/>
            <person name="Lindquist E.A."/>
            <person name="Lipzen A."/>
            <person name="Lundell T."/>
            <person name="Morin E."/>
            <person name="Murat C."/>
            <person name="Riley R."/>
            <person name="Ohm R."/>
            <person name="Sun H."/>
            <person name="Tunlid A."/>
            <person name="Henrissat B."/>
            <person name="Grigoriev I.V."/>
            <person name="Hibbett D.S."/>
            <person name="Martin F."/>
        </authorList>
    </citation>
    <scope>NUCLEOTIDE SEQUENCE [LARGE SCALE GENOMIC DNA]</scope>
    <source>
        <strain evidence="2">Marx 270</strain>
    </source>
</reference>
<gene>
    <name evidence="1" type="ORF">M404DRAFT_759893</name>
</gene>
<dbReference type="EMBL" id="KN831994">
    <property type="protein sequence ID" value="KIO00731.1"/>
    <property type="molecule type" value="Genomic_DNA"/>
</dbReference>
<organism evidence="1 2">
    <name type="scientific">Pisolithus tinctorius Marx 270</name>
    <dbReference type="NCBI Taxonomy" id="870435"/>
    <lineage>
        <taxon>Eukaryota</taxon>
        <taxon>Fungi</taxon>
        <taxon>Dikarya</taxon>
        <taxon>Basidiomycota</taxon>
        <taxon>Agaricomycotina</taxon>
        <taxon>Agaricomycetes</taxon>
        <taxon>Agaricomycetidae</taxon>
        <taxon>Boletales</taxon>
        <taxon>Sclerodermatineae</taxon>
        <taxon>Pisolithaceae</taxon>
        <taxon>Pisolithus</taxon>
    </lineage>
</organism>
<name>A0A0C3NZL3_PISTI</name>
<protein>
    <submittedName>
        <fullName evidence="1">Uncharacterized protein</fullName>
    </submittedName>
</protein>
<evidence type="ECO:0000313" key="1">
    <source>
        <dbReference type="EMBL" id="KIO00731.1"/>
    </source>
</evidence>
<proteinExistence type="predicted"/>
<dbReference type="Proteomes" id="UP000054217">
    <property type="component" value="Unassembled WGS sequence"/>
</dbReference>
<dbReference type="HOGENOM" id="CLU_2387078_0_0_1"/>
<reference evidence="1 2" key="1">
    <citation type="submission" date="2014-04" db="EMBL/GenBank/DDBJ databases">
        <authorList>
            <consortium name="DOE Joint Genome Institute"/>
            <person name="Kuo A."/>
            <person name="Kohler A."/>
            <person name="Costa M.D."/>
            <person name="Nagy L.G."/>
            <person name="Floudas D."/>
            <person name="Copeland A."/>
            <person name="Barry K.W."/>
            <person name="Cichocki N."/>
            <person name="Veneault-Fourrey C."/>
            <person name="LaButti K."/>
            <person name="Lindquist E.A."/>
            <person name="Lipzen A."/>
            <person name="Lundell T."/>
            <person name="Morin E."/>
            <person name="Murat C."/>
            <person name="Sun H."/>
            <person name="Tunlid A."/>
            <person name="Henrissat B."/>
            <person name="Grigoriev I.V."/>
            <person name="Hibbett D.S."/>
            <person name="Martin F."/>
            <person name="Nordberg H.P."/>
            <person name="Cantor M.N."/>
            <person name="Hua S.X."/>
        </authorList>
    </citation>
    <scope>NUCLEOTIDE SEQUENCE [LARGE SCALE GENOMIC DNA]</scope>
    <source>
        <strain evidence="1 2">Marx 270</strain>
    </source>
</reference>
<dbReference type="AlphaFoldDB" id="A0A0C3NZL3"/>
<accession>A0A0C3NZL3</accession>
<sequence length="94" mass="10705">MTQPETLSFFMIQFEKRTRRQAHVIFSTLSSTPMWCVCLDSYCCGPSSYTHRPLNKHCFLCAVCVHGCPPLWALLVHLQCFRMSPNSSSSVQTS</sequence>
<keyword evidence="2" id="KW-1185">Reference proteome</keyword>
<evidence type="ECO:0000313" key="2">
    <source>
        <dbReference type="Proteomes" id="UP000054217"/>
    </source>
</evidence>
<dbReference type="InParanoid" id="A0A0C3NZL3"/>